<dbReference type="EMBL" id="CM045766">
    <property type="protein sequence ID" value="KAI8005057.1"/>
    <property type="molecule type" value="Genomic_DNA"/>
</dbReference>
<organism evidence="1 2">
    <name type="scientific">Camellia lanceoleosa</name>
    <dbReference type="NCBI Taxonomy" id="1840588"/>
    <lineage>
        <taxon>Eukaryota</taxon>
        <taxon>Viridiplantae</taxon>
        <taxon>Streptophyta</taxon>
        <taxon>Embryophyta</taxon>
        <taxon>Tracheophyta</taxon>
        <taxon>Spermatophyta</taxon>
        <taxon>Magnoliopsida</taxon>
        <taxon>eudicotyledons</taxon>
        <taxon>Gunneridae</taxon>
        <taxon>Pentapetalae</taxon>
        <taxon>asterids</taxon>
        <taxon>Ericales</taxon>
        <taxon>Theaceae</taxon>
        <taxon>Camellia</taxon>
    </lineage>
</organism>
<evidence type="ECO:0000313" key="1">
    <source>
        <dbReference type="EMBL" id="KAI8005057.1"/>
    </source>
</evidence>
<evidence type="ECO:0000313" key="2">
    <source>
        <dbReference type="Proteomes" id="UP001060215"/>
    </source>
</evidence>
<protein>
    <submittedName>
        <fullName evidence="1">Selenium-binding protein 2</fullName>
    </submittedName>
</protein>
<sequence>MVVMEYGSIAKKEVKNNQGCCKEGPGYSSPLATMSGPRESLIYVTCVYTVQASAATGMDDKAEPQLDRAELQLELRLYFDELGTGEAEPK</sequence>
<proteinExistence type="predicted"/>
<accession>A0ACC0GUY8</accession>
<comment type="caution">
    <text evidence="1">The sequence shown here is derived from an EMBL/GenBank/DDBJ whole genome shotgun (WGS) entry which is preliminary data.</text>
</comment>
<reference evidence="1 2" key="1">
    <citation type="journal article" date="2022" name="Plant J.">
        <title>Chromosome-level genome of Camellia lanceoleosa provides a valuable resource for understanding genome evolution and self-incompatibility.</title>
        <authorList>
            <person name="Gong W."/>
            <person name="Xiao S."/>
            <person name="Wang L."/>
            <person name="Liao Z."/>
            <person name="Chang Y."/>
            <person name="Mo W."/>
            <person name="Hu G."/>
            <person name="Li W."/>
            <person name="Zhao G."/>
            <person name="Zhu H."/>
            <person name="Hu X."/>
            <person name="Ji K."/>
            <person name="Xiang X."/>
            <person name="Song Q."/>
            <person name="Yuan D."/>
            <person name="Jin S."/>
            <person name="Zhang L."/>
        </authorList>
    </citation>
    <scope>NUCLEOTIDE SEQUENCE [LARGE SCALE GENOMIC DNA]</scope>
    <source>
        <strain evidence="1">SQ_2022a</strain>
    </source>
</reference>
<keyword evidence="2" id="KW-1185">Reference proteome</keyword>
<name>A0ACC0GUY8_9ERIC</name>
<dbReference type="Proteomes" id="UP001060215">
    <property type="component" value="Chromosome 9"/>
</dbReference>
<gene>
    <name evidence="1" type="ORF">LOK49_LG08G00843</name>
</gene>